<dbReference type="SMART" id="SM00398">
    <property type="entry name" value="HMG"/>
    <property type="match status" value="1"/>
</dbReference>
<keyword evidence="2 4" id="KW-0238">DNA-binding</keyword>
<dbReference type="AlphaFoldDB" id="Q4H3T8"/>
<dbReference type="PROSITE" id="PS50118">
    <property type="entry name" value="HMG_BOX_2"/>
    <property type="match status" value="1"/>
</dbReference>
<dbReference type="GO" id="GO:0003677">
    <property type="term" value="F:DNA binding"/>
    <property type="evidence" value="ECO:0007669"/>
    <property type="project" value="UniProtKB-UniRule"/>
</dbReference>
<keyword evidence="3 4" id="KW-0539">Nucleus</keyword>
<dbReference type="RefSeq" id="NP_001071666.2">
    <property type="nucleotide sequence ID" value="NM_001078198.2"/>
</dbReference>
<protein>
    <submittedName>
        <fullName evidence="7">Transcription factor protein</fullName>
    </submittedName>
</protein>
<dbReference type="Pfam" id="PF00505">
    <property type="entry name" value="HMG_box"/>
    <property type="match status" value="1"/>
</dbReference>
<dbReference type="InterPro" id="IPR036910">
    <property type="entry name" value="HMG_box_dom_sf"/>
</dbReference>
<reference evidence="7" key="2">
    <citation type="journal article" date="2004" name="Development">
        <title>Gene expression profiles of transcription factors and signaling molecules in the ascidian embryo: towards a comprehensive understanding of gene networks.</title>
        <authorList>
            <person name="Imai K.S."/>
            <person name="Hino K."/>
            <person name="Yagi K."/>
            <person name="Satoh N."/>
            <person name="Satou Y."/>
        </authorList>
    </citation>
    <scope>NUCLEOTIDE SEQUENCE</scope>
</reference>
<dbReference type="GeneID" id="778558"/>
<reference evidence="7" key="1">
    <citation type="journal article" date="2003" name="Dev. Genes Evol.">
        <title>Genomewide surveys of developmentally relevant genes in Ciona intestinalis.</title>
        <authorList>
            <person name="Satou Y."/>
            <person name="Satoh N."/>
        </authorList>
    </citation>
    <scope>NUCLEOTIDE SEQUENCE</scope>
</reference>
<organism evidence="7">
    <name type="scientific">Ciona intestinalis</name>
    <name type="common">Transparent sea squirt</name>
    <name type="synonym">Ascidia intestinalis</name>
    <dbReference type="NCBI Taxonomy" id="7719"/>
    <lineage>
        <taxon>Eukaryota</taxon>
        <taxon>Metazoa</taxon>
        <taxon>Chordata</taxon>
        <taxon>Tunicata</taxon>
        <taxon>Ascidiacea</taxon>
        <taxon>Phlebobranchia</taxon>
        <taxon>Cionidae</taxon>
        <taxon>Ciona</taxon>
    </lineage>
</organism>
<dbReference type="Gene3D" id="1.10.30.10">
    <property type="entry name" value="High mobility group box domain"/>
    <property type="match status" value="1"/>
</dbReference>
<dbReference type="CDD" id="cd21995">
    <property type="entry name" value="HMG-box_TOX-like"/>
    <property type="match status" value="1"/>
</dbReference>
<feature type="DNA-binding region" description="HMG box" evidence="4">
    <location>
        <begin position="262"/>
        <end position="330"/>
    </location>
</feature>
<dbReference type="FunFam" id="1.10.30.10:FF:000005">
    <property type="entry name" value="TOX high mobility group box family member 3"/>
    <property type="match status" value="1"/>
</dbReference>
<dbReference type="PANTHER" id="PTHR45781:SF1">
    <property type="entry name" value="HMG BOX DOMAIN-CONTAINING PROTEIN"/>
    <property type="match status" value="1"/>
</dbReference>
<dbReference type="CTD" id="778558"/>
<dbReference type="OrthoDB" id="10027956at2759"/>
<comment type="subcellular location">
    <subcellularLocation>
        <location evidence="1">Nucleus</location>
    </subcellularLocation>
</comment>
<evidence type="ECO:0000256" key="3">
    <source>
        <dbReference type="ARBA" id="ARBA00023242"/>
    </source>
</evidence>
<dbReference type="PANTHER" id="PTHR45781">
    <property type="entry name" value="AGAP000281-PA"/>
    <property type="match status" value="1"/>
</dbReference>
<evidence type="ECO:0000259" key="6">
    <source>
        <dbReference type="PROSITE" id="PS50118"/>
    </source>
</evidence>
<name>Q4H3T8_CIOIN</name>
<accession>A0A1W2VRL8</accession>
<feature type="region of interest" description="Disordered" evidence="5">
    <location>
        <begin position="222"/>
        <end position="263"/>
    </location>
</feature>
<dbReference type="KEGG" id="cin:778558"/>
<evidence type="ECO:0000256" key="1">
    <source>
        <dbReference type="ARBA" id="ARBA00004123"/>
    </source>
</evidence>
<dbReference type="InterPro" id="IPR009071">
    <property type="entry name" value="HMG_box_dom"/>
</dbReference>
<feature type="domain" description="HMG box" evidence="6">
    <location>
        <begin position="262"/>
        <end position="330"/>
    </location>
</feature>
<evidence type="ECO:0000313" key="7">
    <source>
        <dbReference type="EMBL" id="BAE06339.1"/>
    </source>
</evidence>
<dbReference type="InterPro" id="IPR051365">
    <property type="entry name" value="TOX_HMG-box_domain"/>
</dbReference>
<evidence type="ECO:0000256" key="2">
    <source>
        <dbReference type="ARBA" id="ARBA00023125"/>
    </source>
</evidence>
<gene>
    <name evidence="7" type="primary">Ci-CAGF9</name>
</gene>
<evidence type="ECO:0000256" key="5">
    <source>
        <dbReference type="SAM" id="MobiDB-lite"/>
    </source>
</evidence>
<dbReference type="SUPFAM" id="SSF47095">
    <property type="entry name" value="HMG-box"/>
    <property type="match status" value="1"/>
</dbReference>
<accession>Q4H3T8</accession>
<proteinExistence type="evidence at transcript level"/>
<feature type="region of interest" description="Disordered" evidence="5">
    <location>
        <begin position="85"/>
        <end position="112"/>
    </location>
</feature>
<feature type="compositionally biased region" description="Low complexity" evidence="5">
    <location>
        <begin position="91"/>
        <end position="112"/>
    </location>
</feature>
<sequence>MLQLMMDDDVTQQFIHDSLMADSMKQPNQQQQFNSFPDDYLRFNSNDINNHPIQNQQSQNMPTYTCNQNQGGYVNITNQRYHPYQQKPPVHQHYPTTNTNQQQPQQPTYPQNQILPISSYPCTSYSSYPTVSDNYQSNCNQWQSNVPNYDLNCNNSSNREVYGATPSTTYIQDQGQQVNQNFPGDFRSFQTCTATQPSYANQPYTVNARTGPVHHLTYVSPQLRNMNGDSGSSPDADFLDGDSPDVKKKGSKKRKKKGANEPQKPVSAYALFFRDTQAAIKADNPSATFGEISKIVASMWDSLSEEAKQIYKMKTETAKRDYLKQLAAYRANLVSRGGLDADDDDSQPLSIIKIKMDKATSSGSGLPPPPQLQVAPNVALRGLSSSASSVPICTLGPPQTITSSVASNGIKVNPPSSDGQCHVVVHAVPQTRENSVRETTTPPPIQLRNIVPKANSPIAFLPTKGQIIKVLPPNQAATIVSLEENRNRILKMTDVIRPFVSVSVSTTSSQMTSQQSSVQPILQTLTQEQNASIGQSEQQEVGTINDMLGNTDIIDLTDASDKEPILISESKESLHESQGTTQQTVRMCLRTGCGNLAIPDPQWDEEFCSSECVIKHCRDVFDGWTSARPVSASVN</sequence>
<feature type="compositionally biased region" description="Polar residues" evidence="5">
    <location>
        <begin position="222"/>
        <end position="233"/>
    </location>
</feature>
<evidence type="ECO:0000256" key="4">
    <source>
        <dbReference type="PROSITE-ProRule" id="PRU00267"/>
    </source>
</evidence>
<dbReference type="EMBL" id="AB210334">
    <property type="protein sequence ID" value="BAE06339.1"/>
    <property type="molecule type" value="mRNA"/>
</dbReference>
<reference evidence="7" key="3">
    <citation type="submission" date="2005-04" db="EMBL/GenBank/DDBJ databases">
        <title>Expressed genes in Ciona intestinalis.</title>
        <authorList>
            <person name="Satou Y."/>
        </authorList>
    </citation>
    <scope>NUCLEOTIDE SEQUENCE</scope>
</reference>
<dbReference type="GO" id="GO:0005634">
    <property type="term" value="C:nucleus"/>
    <property type="evidence" value="ECO:0007669"/>
    <property type="project" value="UniProtKB-SubCell"/>
</dbReference>